<feature type="transmembrane region" description="Helical" evidence="5">
    <location>
        <begin position="12"/>
        <end position="34"/>
    </location>
</feature>
<gene>
    <name evidence="6" type="ORF">UFOPK1493_00651</name>
</gene>
<dbReference type="PANTHER" id="PTHR43427:SF12">
    <property type="entry name" value="CHLORIDE TRANSPORTER"/>
    <property type="match status" value="1"/>
</dbReference>
<feature type="transmembrane region" description="Helical" evidence="5">
    <location>
        <begin position="212"/>
        <end position="229"/>
    </location>
</feature>
<dbReference type="InterPro" id="IPR014743">
    <property type="entry name" value="Cl-channel_core"/>
</dbReference>
<feature type="transmembrane region" description="Helical" evidence="5">
    <location>
        <begin position="361"/>
        <end position="380"/>
    </location>
</feature>
<dbReference type="Gene3D" id="1.10.3080.10">
    <property type="entry name" value="Clc chloride channel"/>
    <property type="match status" value="1"/>
</dbReference>
<dbReference type="PANTHER" id="PTHR43427">
    <property type="entry name" value="CHLORIDE CHANNEL PROTEIN CLC-E"/>
    <property type="match status" value="1"/>
</dbReference>
<reference evidence="6" key="1">
    <citation type="submission" date="2020-05" db="EMBL/GenBank/DDBJ databases">
        <authorList>
            <person name="Chiriac C."/>
            <person name="Salcher M."/>
            <person name="Ghai R."/>
            <person name="Kavagutti S V."/>
        </authorList>
    </citation>
    <scope>NUCLEOTIDE SEQUENCE</scope>
</reference>
<evidence type="ECO:0000313" key="6">
    <source>
        <dbReference type="EMBL" id="CAB4545587.1"/>
    </source>
</evidence>
<dbReference type="AlphaFoldDB" id="A0A6J6C3G4"/>
<feature type="transmembrane region" description="Helical" evidence="5">
    <location>
        <begin position="46"/>
        <end position="62"/>
    </location>
</feature>
<dbReference type="Pfam" id="PF00654">
    <property type="entry name" value="Voltage_CLC"/>
    <property type="match status" value="1"/>
</dbReference>
<protein>
    <submittedName>
        <fullName evidence="6">Unannotated protein</fullName>
    </submittedName>
</protein>
<feature type="transmembrane region" description="Helical" evidence="5">
    <location>
        <begin position="250"/>
        <end position="273"/>
    </location>
</feature>
<dbReference type="EMBL" id="CAEZSR010000014">
    <property type="protein sequence ID" value="CAB4545587.1"/>
    <property type="molecule type" value="Genomic_DNA"/>
</dbReference>
<comment type="subcellular location">
    <subcellularLocation>
        <location evidence="1">Membrane</location>
        <topology evidence="1">Multi-pass membrane protein</topology>
    </subcellularLocation>
</comment>
<evidence type="ECO:0000256" key="3">
    <source>
        <dbReference type="ARBA" id="ARBA00022989"/>
    </source>
</evidence>
<feature type="transmembrane region" description="Helical" evidence="5">
    <location>
        <begin position="293"/>
        <end position="315"/>
    </location>
</feature>
<sequence length="406" mass="41854">MHRTRLVRALRLACLGAVSGALAGVASFVFLELLRLVTDTRYRDEWLVWLLPVAGLAIGWTFHRVGGRAVGGTALAVSEAHAYTEGAPARMAPLVLGGTLVGHLFGASVGREGTAVQMSSSITDAGARAIGLDHDHRATLARAALAGGFGSVFGVPFAGVVFAMEVARRRTARSLVACIPAAFVGHAVVVGLGHHHATFPRIVVPFSPPDVVLLVALGAAAGLTARCFARAVPAARRLAGRIRWAPARPFVGGLATLALTLLVGADYLGLSLHLVDSAFDGVSRDWYDAPLKLLFTVIALGSGFVGGEVTPLFVVGATLGSFLADPLGLAPVPAAALGLVAVFGAAAHVPLACAVMAAELFGLHALVPALLVCLVARLVARGERIYAHPLVPTRATTDRTVHHDGG</sequence>
<keyword evidence="3 5" id="KW-1133">Transmembrane helix</keyword>
<evidence type="ECO:0000256" key="2">
    <source>
        <dbReference type="ARBA" id="ARBA00022692"/>
    </source>
</evidence>
<feature type="transmembrane region" description="Helical" evidence="5">
    <location>
        <begin position="327"/>
        <end position="349"/>
    </location>
</feature>
<organism evidence="6">
    <name type="scientific">freshwater metagenome</name>
    <dbReference type="NCBI Taxonomy" id="449393"/>
    <lineage>
        <taxon>unclassified sequences</taxon>
        <taxon>metagenomes</taxon>
        <taxon>ecological metagenomes</taxon>
    </lineage>
</organism>
<feature type="transmembrane region" description="Helical" evidence="5">
    <location>
        <begin position="174"/>
        <end position="192"/>
    </location>
</feature>
<dbReference type="GO" id="GO:0015108">
    <property type="term" value="F:chloride transmembrane transporter activity"/>
    <property type="evidence" value="ECO:0007669"/>
    <property type="project" value="InterPro"/>
</dbReference>
<name>A0A6J6C3G4_9ZZZZ</name>
<evidence type="ECO:0000256" key="4">
    <source>
        <dbReference type="ARBA" id="ARBA00023136"/>
    </source>
</evidence>
<keyword evidence="2 5" id="KW-0812">Transmembrane</keyword>
<keyword evidence="4 5" id="KW-0472">Membrane</keyword>
<dbReference type="InterPro" id="IPR050368">
    <property type="entry name" value="ClC-type_chloride_channel"/>
</dbReference>
<dbReference type="GO" id="GO:0016020">
    <property type="term" value="C:membrane"/>
    <property type="evidence" value="ECO:0007669"/>
    <property type="project" value="UniProtKB-SubCell"/>
</dbReference>
<evidence type="ECO:0000256" key="5">
    <source>
        <dbReference type="SAM" id="Phobius"/>
    </source>
</evidence>
<dbReference type="InterPro" id="IPR001807">
    <property type="entry name" value="ClC"/>
</dbReference>
<evidence type="ECO:0000256" key="1">
    <source>
        <dbReference type="ARBA" id="ARBA00004141"/>
    </source>
</evidence>
<dbReference type="SUPFAM" id="SSF81340">
    <property type="entry name" value="Clc chloride channel"/>
    <property type="match status" value="1"/>
</dbReference>
<proteinExistence type="predicted"/>
<dbReference type="PRINTS" id="PR00762">
    <property type="entry name" value="CLCHANNEL"/>
</dbReference>
<accession>A0A6J6C3G4</accession>